<evidence type="ECO:0000256" key="16">
    <source>
        <dbReference type="RuleBase" id="RU361236"/>
    </source>
</evidence>
<dbReference type="PRINTS" id="PR00389">
    <property type="entry name" value="PHPHLIPASEA2"/>
</dbReference>
<sequence>MLKIRKQKVKSKVLNLILFLTMQVFKDHILAVLSDEPEINKSFSLIVLPSSELSSSGMKIRRPANTPNLAAGPRVSEATTMWTITSFIVWCLFGAFISGLNATVLDLSNMLSVTTSRSPLDFLNYGNWCGLGGSGYTLDSIDKCCKMHDLCYENASDSVCWNEKPHLATYRWKSYAGKIHCNKADYPCGLASCRCDGKFASCAAAYQHSYNPGLKKVRPPLYNAIQRVFSNLSKRRIDAPFISIKFV</sequence>
<comment type="caution">
    <text evidence="19">The sequence shown here is derived from an EMBL/GenBank/DDBJ whole genome shotgun (WGS) entry which is preliminary data.</text>
</comment>
<keyword evidence="17" id="KW-1133">Transmembrane helix</keyword>
<dbReference type="GO" id="GO:0005509">
    <property type="term" value="F:calcium ion binding"/>
    <property type="evidence" value="ECO:0007669"/>
    <property type="project" value="InterPro"/>
</dbReference>
<keyword evidence="10 16" id="KW-0443">Lipid metabolism</keyword>
<keyword evidence="17" id="KW-0812">Transmembrane</keyword>
<accession>A0AAV2A803</accession>
<reference evidence="19 20" key="1">
    <citation type="submission" date="2024-04" db="EMBL/GenBank/DDBJ databases">
        <authorList>
            <person name="Rising A."/>
            <person name="Reimegard J."/>
            <person name="Sonavane S."/>
            <person name="Akerstrom W."/>
            <person name="Nylinder S."/>
            <person name="Hedman E."/>
            <person name="Kallberg Y."/>
        </authorList>
    </citation>
    <scope>NUCLEOTIDE SEQUENCE [LARGE SCALE GENOMIC DNA]</scope>
</reference>
<keyword evidence="5 16" id="KW-0964">Secreted</keyword>
<evidence type="ECO:0000256" key="11">
    <source>
        <dbReference type="ARBA" id="ARBA00023145"/>
    </source>
</evidence>
<evidence type="ECO:0000256" key="15">
    <source>
        <dbReference type="PIRSR" id="PIRSR601211-3"/>
    </source>
</evidence>
<protein>
    <recommendedName>
        <fullName evidence="4 16">Phospholipase A2</fullName>
        <ecNumber evidence="4 16">3.1.1.4</ecNumber>
    </recommendedName>
</protein>
<feature type="transmembrane region" description="Helical" evidence="17">
    <location>
        <begin position="87"/>
        <end position="107"/>
    </location>
</feature>
<feature type="disulfide bond" evidence="15">
    <location>
        <begin position="151"/>
        <end position="195"/>
    </location>
</feature>
<proteinExistence type="inferred from homology"/>
<feature type="disulfide bond" evidence="15">
    <location>
        <begin position="144"/>
        <end position="202"/>
    </location>
</feature>
<evidence type="ECO:0000256" key="14">
    <source>
        <dbReference type="PIRSR" id="PIRSR601211-2"/>
    </source>
</evidence>
<evidence type="ECO:0000256" key="8">
    <source>
        <dbReference type="ARBA" id="ARBA00022837"/>
    </source>
</evidence>
<name>A0AAV2A803_9ARAC</name>
<evidence type="ECO:0000256" key="12">
    <source>
        <dbReference type="ARBA" id="ARBA00023157"/>
    </source>
</evidence>
<dbReference type="Pfam" id="PF00068">
    <property type="entry name" value="Phospholip_A2_1"/>
    <property type="match status" value="1"/>
</dbReference>
<keyword evidence="20" id="KW-1185">Reference proteome</keyword>
<evidence type="ECO:0000256" key="4">
    <source>
        <dbReference type="ARBA" id="ARBA00013278"/>
    </source>
</evidence>
<dbReference type="PANTHER" id="PTHR11716">
    <property type="entry name" value="PHOSPHOLIPASE A2 FAMILY MEMBER"/>
    <property type="match status" value="1"/>
</dbReference>
<feature type="domain" description="Phospholipase A2-like central" evidence="18">
    <location>
        <begin position="103"/>
        <end position="223"/>
    </location>
</feature>
<dbReference type="SMART" id="SM00085">
    <property type="entry name" value="PA2c"/>
    <property type="match status" value="1"/>
</dbReference>
<dbReference type="EMBL" id="CAXIEN010000128">
    <property type="protein sequence ID" value="CAL1280137.1"/>
    <property type="molecule type" value="Genomic_DNA"/>
</dbReference>
<keyword evidence="17" id="KW-0472">Membrane</keyword>
<comment type="catalytic activity">
    <reaction evidence="1 16">
        <text>a 1,2-diacyl-sn-glycero-3-phosphocholine + H2O = a 1-acyl-sn-glycero-3-phosphocholine + a fatty acid + H(+)</text>
        <dbReference type="Rhea" id="RHEA:15801"/>
        <dbReference type="ChEBI" id="CHEBI:15377"/>
        <dbReference type="ChEBI" id="CHEBI:15378"/>
        <dbReference type="ChEBI" id="CHEBI:28868"/>
        <dbReference type="ChEBI" id="CHEBI:57643"/>
        <dbReference type="ChEBI" id="CHEBI:58168"/>
        <dbReference type="EC" id="3.1.1.4"/>
    </reaction>
</comment>
<dbReference type="SUPFAM" id="SSF48619">
    <property type="entry name" value="Phospholipase A2, PLA2"/>
    <property type="match status" value="1"/>
</dbReference>
<dbReference type="InterPro" id="IPR033113">
    <property type="entry name" value="PLA2_histidine"/>
</dbReference>
<feature type="active site" evidence="13">
    <location>
        <position position="148"/>
    </location>
</feature>
<comment type="similarity">
    <text evidence="3">Belongs to the phospholipase A2 family. Group III subfamily.</text>
</comment>
<dbReference type="GO" id="GO:0016042">
    <property type="term" value="P:lipid catabolic process"/>
    <property type="evidence" value="ECO:0007669"/>
    <property type="project" value="UniProtKB-KW"/>
</dbReference>
<dbReference type="Proteomes" id="UP001497382">
    <property type="component" value="Unassembled WGS sequence"/>
</dbReference>
<evidence type="ECO:0000259" key="18">
    <source>
        <dbReference type="SMART" id="SM00085"/>
    </source>
</evidence>
<evidence type="ECO:0000256" key="3">
    <source>
        <dbReference type="ARBA" id="ARBA00009659"/>
    </source>
</evidence>
<evidence type="ECO:0000256" key="6">
    <source>
        <dbReference type="ARBA" id="ARBA00022723"/>
    </source>
</evidence>
<gene>
    <name evidence="19" type="ORF">LARSCL_LOCUS10787</name>
</gene>
<keyword evidence="12 15" id="KW-1015">Disulfide bond</keyword>
<keyword evidence="8 14" id="KW-0106">Calcium</keyword>
<keyword evidence="9" id="KW-0442">Lipid degradation</keyword>
<comment type="subcellular location">
    <subcellularLocation>
        <location evidence="2 16">Secreted</location>
    </subcellularLocation>
</comment>
<comment type="cofactor">
    <cofactor evidence="14">
        <name>Ca(2+)</name>
        <dbReference type="ChEBI" id="CHEBI:29108"/>
    </cofactor>
    <text evidence="14">Binds 1 Ca(2+) ion per subunit.</text>
</comment>
<feature type="disulfide bond" evidence="15">
    <location>
        <begin position="129"/>
        <end position="145"/>
    </location>
</feature>
<dbReference type="CDD" id="cd00125">
    <property type="entry name" value="PLA2c"/>
    <property type="match status" value="1"/>
</dbReference>
<feature type="binding site" evidence="14">
    <location>
        <position position="149"/>
    </location>
    <ligand>
        <name>Ca(2+)</name>
        <dbReference type="ChEBI" id="CHEBI:29108"/>
    </ligand>
</feature>
<organism evidence="19 20">
    <name type="scientific">Larinioides sclopetarius</name>
    <dbReference type="NCBI Taxonomy" id="280406"/>
    <lineage>
        <taxon>Eukaryota</taxon>
        <taxon>Metazoa</taxon>
        <taxon>Ecdysozoa</taxon>
        <taxon>Arthropoda</taxon>
        <taxon>Chelicerata</taxon>
        <taxon>Arachnida</taxon>
        <taxon>Araneae</taxon>
        <taxon>Araneomorphae</taxon>
        <taxon>Entelegynae</taxon>
        <taxon>Araneoidea</taxon>
        <taxon>Araneidae</taxon>
        <taxon>Larinioides</taxon>
    </lineage>
</organism>
<dbReference type="PANTHER" id="PTHR11716:SF47">
    <property type="entry name" value="PHOSPHOLIPASE A2-ALPHA"/>
    <property type="match status" value="1"/>
</dbReference>
<feature type="transmembrane region" description="Helical" evidence="17">
    <location>
        <begin position="12"/>
        <end position="33"/>
    </location>
</feature>
<evidence type="ECO:0000256" key="17">
    <source>
        <dbReference type="SAM" id="Phobius"/>
    </source>
</evidence>
<dbReference type="GO" id="GO:0050482">
    <property type="term" value="P:arachidonate secretion"/>
    <property type="evidence" value="ECO:0007669"/>
    <property type="project" value="InterPro"/>
</dbReference>
<dbReference type="Gene3D" id="1.20.90.10">
    <property type="entry name" value="Phospholipase A2 domain"/>
    <property type="match status" value="1"/>
</dbReference>
<feature type="disulfide bond" evidence="15">
    <location>
        <begin position="160"/>
        <end position="188"/>
    </location>
</feature>
<evidence type="ECO:0000313" key="20">
    <source>
        <dbReference type="Proteomes" id="UP001497382"/>
    </source>
</evidence>
<evidence type="ECO:0000256" key="13">
    <source>
        <dbReference type="PIRSR" id="PIRSR601211-1"/>
    </source>
</evidence>
<dbReference type="GO" id="GO:0005576">
    <property type="term" value="C:extracellular region"/>
    <property type="evidence" value="ECO:0007669"/>
    <property type="project" value="UniProtKB-SubCell"/>
</dbReference>
<dbReference type="AlphaFoldDB" id="A0AAV2A803"/>
<dbReference type="EC" id="3.1.1.4" evidence="4 16"/>
<keyword evidence="7 16" id="KW-0378">Hydrolase</keyword>
<evidence type="ECO:0000256" key="7">
    <source>
        <dbReference type="ARBA" id="ARBA00022801"/>
    </source>
</evidence>
<dbReference type="InterPro" id="IPR016090">
    <property type="entry name" value="PLA2-like_dom"/>
</dbReference>
<dbReference type="InterPro" id="IPR036444">
    <property type="entry name" value="PLipase_A2_dom_sf"/>
</dbReference>
<keyword evidence="11" id="KW-0865">Zymogen</keyword>
<feature type="active site" evidence="13">
    <location>
        <position position="196"/>
    </location>
</feature>
<dbReference type="PROSITE" id="PS00118">
    <property type="entry name" value="PA2_HIS"/>
    <property type="match status" value="1"/>
</dbReference>
<feature type="binding site" evidence="14">
    <location>
        <position position="132"/>
    </location>
    <ligand>
        <name>Ca(2+)</name>
        <dbReference type="ChEBI" id="CHEBI:29108"/>
    </ligand>
</feature>
<keyword evidence="6 14" id="KW-0479">Metal-binding</keyword>
<dbReference type="InterPro" id="IPR001211">
    <property type="entry name" value="PLA2"/>
</dbReference>
<evidence type="ECO:0000256" key="10">
    <source>
        <dbReference type="ARBA" id="ARBA00023098"/>
    </source>
</evidence>
<dbReference type="GO" id="GO:0004623">
    <property type="term" value="F:phospholipase A2 activity"/>
    <property type="evidence" value="ECO:0007669"/>
    <property type="project" value="UniProtKB-EC"/>
</dbReference>
<feature type="binding site" evidence="14">
    <location>
        <position position="130"/>
    </location>
    <ligand>
        <name>Ca(2+)</name>
        <dbReference type="ChEBI" id="CHEBI:29108"/>
    </ligand>
</feature>
<dbReference type="GO" id="GO:0006644">
    <property type="term" value="P:phospholipid metabolic process"/>
    <property type="evidence" value="ECO:0007669"/>
    <property type="project" value="InterPro"/>
</dbReference>
<feature type="disulfide bond" evidence="15">
    <location>
        <begin position="181"/>
        <end position="193"/>
    </location>
</feature>
<evidence type="ECO:0000313" key="19">
    <source>
        <dbReference type="EMBL" id="CAL1280137.1"/>
    </source>
</evidence>
<evidence type="ECO:0000256" key="5">
    <source>
        <dbReference type="ARBA" id="ARBA00022525"/>
    </source>
</evidence>
<evidence type="ECO:0000256" key="1">
    <source>
        <dbReference type="ARBA" id="ARBA00001604"/>
    </source>
</evidence>
<evidence type="ECO:0000256" key="2">
    <source>
        <dbReference type="ARBA" id="ARBA00004613"/>
    </source>
</evidence>
<evidence type="ECO:0000256" key="9">
    <source>
        <dbReference type="ARBA" id="ARBA00022963"/>
    </source>
</evidence>